<feature type="transmembrane region" description="Helical" evidence="4">
    <location>
        <begin position="336"/>
        <end position="353"/>
    </location>
</feature>
<feature type="transmembrane region" description="Helical" evidence="4">
    <location>
        <begin position="359"/>
        <end position="380"/>
    </location>
</feature>
<dbReference type="AlphaFoldDB" id="A0A9D1MVV5"/>
<accession>A0A9D1MVV5</accession>
<dbReference type="Pfam" id="PF03323">
    <property type="entry name" value="GerA"/>
    <property type="match status" value="1"/>
</dbReference>
<sequence length="466" mass="51294">MSLEKLRRMYGGQKDFVERSLHCGSEITAVSLESMCDGMKISEFVLKPLVGQQVSGLADVQNRLLCAMRVHSRDDVKKMTEDLANGYTLVFCEGQKGCVAADTRTALGRAVAEPPTSMVMRGPREGFVEDVKVNVTLLRKRLKTDKFKTENLSVGKYTETAVCVCYVQGIADRQVVAEVVSRLKSVKVDGVLDSSYLARYLDKEKTFLFRRVGSTEKPDVAVGKMLEGRVAVLVDGSPMALTLPYLYVEDLQSPGDYYENSVVTGVNRTLRLLSVFLSVLLPSLYVCLQMYNYQIIPLKFLITILNATDPIPFSPLSEMLLVLVIFDILREANLRMPSAVGITLSLVGAIVLGDAAVKAGLIGAPAVMIGALSGIGLFTMPEDTLILSLLRLGITFVGGIMGIMGVVLCIMALMLYMSSLSQYKTPFLAPFAPDVPRDRQDAVMQKPLPEQKYRPKSVPHENDRRR</sequence>
<reference evidence="5" key="2">
    <citation type="journal article" date="2021" name="PeerJ">
        <title>Extensive microbial diversity within the chicken gut microbiome revealed by metagenomics and culture.</title>
        <authorList>
            <person name="Gilroy R."/>
            <person name="Ravi A."/>
            <person name="Getino M."/>
            <person name="Pursley I."/>
            <person name="Horton D.L."/>
            <person name="Alikhan N.F."/>
            <person name="Baker D."/>
            <person name="Gharbi K."/>
            <person name="Hall N."/>
            <person name="Watson M."/>
            <person name="Adriaenssens E.M."/>
            <person name="Foster-Nyarko E."/>
            <person name="Jarju S."/>
            <person name="Secka A."/>
            <person name="Antonio M."/>
            <person name="Oren A."/>
            <person name="Chaudhuri R.R."/>
            <person name="La Ragione R."/>
            <person name="Hildebrand F."/>
            <person name="Pallen M.J."/>
        </authorList>
    </citation>
    <scope>NUCLEOTIDE SEQUENCE</scope>
    <source>
        <strain evidence="5">ChiHjej12B11-7776</strain>
    </source>
</reference>
<keyword evidence="4" id="KW-1133">Transmembrane helix</keyword>
<organism evidence="5 6">
    <name type="scientific">Candidatus Fimimonas merdipullorum</name>
    <dbReference type="NCBI Taxonomy" id="2840822"/>
    <lineage>
        <taxon>Bacteria</taxon>
        <taxon>Pseudomonadati</taxon>
        <taxon>Myxococcota</taxon>
        <taxon>Myxococcia</taxon>
        <taxon>Myxococcales</taxon>
        <taxon>Cystobacterineae</taxon>
        <taxon>Myxococcaceae</taxon>
        <taxon>Myxococcaceae incertae sedis</taxon>
        <taxon>Candidatus Fimimonas</taxon>
    </lineage>
</organism>
<dbReference type="GO" id="GO:0009847">
    <property type="term" value="P:spore germination"/>
    <property type="evidence" value="ECO:0007669"/>
    <property type="project" value="InterPro"/>
</dbReference>
<evidence type="ECO:0000256" key="3">
    <source>
        <dbReference type="SAM" id="MobiDB-lite"/>
    </source>
</evidence>
<keyword evidence="2 4" id="KW-0472">Membrane</keyword>
<dbReference type="Proteomes" id="UP000886852">
    <property type="component" value="Unassembled WGS sequence"/>
</dbReference>
<protein>
    <submittedName>
        <fullName evidence="5">Spore germination protein</fullName>
    </submittedName>
</protein>
<dbReference type="PIRSF" id="PIRSF005690">
    <property type="entry name" value="GerBA"/>
    <property type="match status" value="1"/>
</dbReference>
<dbReference type="InterPro" id="IPR050768">
    <property type="entry name" value="UPF0353/GerABKA_families"/>
</dbReference>
<dbReference type="InterPro" id="IPR004995">
    <property type="entry name" value="Spore_Ger"/>
</dbReference>
<evidence type="ECO:0000313" key="5">
    <source>
        <dbReference type="EMBL" id="HIU90403.1"/>
    </source>
</evidence>
<dbReference type="EMBL" id="DVOC01000004">
    <property type="protein sequence ID" value="HIU90403.1"/>
    <property type="molecule type" value="Genomic_DNA"/>
</dbReference>
<dbReference type="PANTHER" id="PTHR22550:SF5">
    <property type="entry name" value="LEUCINE ZIPPER PROTEIN 4"/>
    <property type="match status" value="1"/>
</dbReference>
<comment type="similarity">
    <text evidence="1">Belongs to the GerABKA family.</text>
</comment>
<dbReference type="GO" id="GO:0016020">
    <property type="term" value="C:membrane"/>
    <property type="evidence" value="ECO:0007669"/>
    <property type="project" value="InterPro"/>
</dbReference>
<gene>
    <name evidence="5" type="ORF">IAC72_00105</name>
</gene>
<reference evidence="5" key="1">
    <citation type="submission" date="2020-10" db="EMBL/GenBank/DDBJ databases">
        <authorList>
            <person name="Gilroy R."/>
        </authorList>
    </citation>
    <scope>NUCLEOTIDE SEQUENCE</scope>
    <source>
        <strain evidence="5">ChiHjej12B11-7776</strain>
    </source>
</reference>
<proteinExistence type="inferred from homology"/>
<evidence type="ECO:0000256" key="1">
    <source>
        <dbReference type="ARBA" id="ARBA00005278"/>
    </source>
</evidence>
<feature type="region of interest" description="Disordered" evidence="3">
    <location>
        <begin position="440"/>
        <end position="466"/>
    </location>
</feature>
<evidence type="ECO:0000256" key="4">
    <source>
        <dbReference type="SAM" id="Phobius"/>
    </source>
</evidence>
<dbReference type="PANTHER" id="PTHR22550">
    <property type="entry name" value="SPORE GERMINATION PROTEIN"/>
    <property type="match status" value="1"/>
</dbReference>
<feature type="transmembrane region" description="Helical" evidence="4">
    <location>
        <begin position="392"/>
        <end position="417"/>
    </location>
</feature>
<comment type="caution">
    <text evidence="5">The sequence shown here is derived from an EMBL/GenBank/DDBJ whole genome shotgun (WGS) entry which is preliminary data.</text>
</comment>
<name>A0A9D1MVV5_9BACT</name>
<evidence type="ECO:0000256" key="2">
    <source>
        <dbReference type="ARBA" id="ARBA00023136"/>
    </source>
</evidence>
<feature type="compositionally biased region" description="Basic and acidic residues" evidence="3">
    <location>
        <begin position="449"/>
        <end position="466"/>
    </location>
</feature>
<evidence type="ECO:0000313" key="6">
    <source>
        <dbReference type="Proteomes" id="UP000886852"/>
    </source>
</evidence>
<keyword evidence="4" id="KW-0812">Transmembrane</keyword>